<dbReference type="InterPro" id="IPR005561">
    <property type="entry name" value="ANTAR"/>
</dbReference>
<dbReference type="GO" id="GO:0003723">
    <property type="term" value="F:RNA binding"/>
    <property type="evidence" value="ECO:0007669"/>
    <property type="project" value="InterPro"/>
</dbReference>
<dbReference type="GO" id="GO:0016301">
    <property type="term" value="F:kinase activity"/>
    <property type="evidence" value="ECO:0007669"/>
    <property type="project" value="UniProtKB-KW"/>
</dbReference>
<dbReference type="Gene3D" id="1.10.10.10">
    <property type="entry name" value="Winged helix-like DNA-binding domain superfamily/Winged helix DNA-binding domain"/>
    <property type="match status" value="1"/>
</dbReference>
<evidence type="ECO:0000259" key="7">
    <source>
        <dbReference type="PROSITE" id="PS50921"/>
    </source>
</evidence>
<evidence type="ECO:0000256" key="1">
    <source>
        <dbReference type="ARBA" id="ARBA00022679"/>
    </source>
</evidence>
<dbReference type="Pfam" id="PF03861">
    <property type="entry name" value="ANTAR"/>
    <property type="match status" value="1"/>
</dbReference>
<evidence type="ECO:0000256" key="6">
    <source>
        <dbReference type="SAM" id="MobiDB-lite"/>
    </source>
</evidence>
<name>A0A523XRL0_UNCT6</name>
<keyword evidence="1" id="KW-0808">Transferase</keyword>
<gene>
    <name evidence="8" type="ORF">E3J38_03095</name>
</gene>
<dbReference type="SUPFAM" id="SSF55781">
    <property type="entry name" value="GAF domain-like"/>
    <property type="match status" value="1"/>
</dbReference>
<dbReference type="AlphaFoldDB" id="A0A523XRL0"/>
<evidence type="ECO:0000256" key="5">
    <source>
        <dbReference type="SAM" id="Coils"/>
    </source>
</evidence>
<protein>
    <submittedName>
        <fullName evidence="8">ANTAR domain-containing protein</fullName>
    </submittedName>
</protein>
<dbReference type="PROSITE" id="PS50921">
    <property type="entry name" value="ANTAR"/>
    <property type="match status" value="1"/>
</dbReference>
<organism evidence="8 9">
    <name type="scientific">candidate division TA06 bacterium</name>
    <dbReference type="NCBI Taxonomy" id="2250710"/>
    <lineage>
        <taxon>Bacteria</taxon>
        <taxon>Bacteria division TA06</taxon>
    </lineage>
</organism>
<keyword evidence="3" id="KW-0805">Transcription regulation</keyword>
<dbReference type="EMBL" id="SOIP01000193">
    <property type="protein sequence ID" value="TET81905.1"/>
    <property type="molecule type" value="Genomic_DNA"/>
</dbReference>
<keyword evidence="2" id="KW-0418">Kinase</keyword>
<dbReference type="InterPro" id="IPR011006">
    <property type="entry name" value="CheY-like_superfamily"/>
</dbReference>
<keyword evidence="5" id="KW-0175">Coiled coil</keyword>
<sequence length="499" mass="57037">MGRCPPRAFRRQESSKSQDMSNRNFSTGIETLDDLLQEVRPGDSIVFHLPTLEQYGPFVKALLHHSRRVPNKLVYVRVDGLLEGSLRGLSDEDTFDVIKCCRDPQAFAQEFEEYLRWKGKHVYCVFDSLRGMRSVLGSEGLLKTFFVETCSLLYQLEAIAYWPLLKEEHPKETIAAIKDCAQVFLDLSARGGDIFINPVKVRGRHSERMFVPHRVFLDGDLPRLSSIPEEELDLKSYAAQLQEKCMELSELKDGLEEAKRHLLQRNKELSALNAVWRTVSESLELDQILANAFDKVLEVVELEPRAGIFLLDAGTQELHLRAHRGLSEEWVRQESRIQVGECLCGLVAQTGEVLFSGDCRQDTRHTRVGYPEPHTHVVVPLKSKNSVLGVMFFYPHGAYRPNPGDMQLFAAIGDQIGLAIERASLYKRTRSKVEDLQKALETRKLVERAKWIVMNSLQLSEPEAFKQMQRQARNRNMKLGDLARSIIEAFQAFQRVVEE</sequence>
<feature type="coiled-coil region" evidence="5">
    <location>
        <begin position="238"/>
        <end position="272"/>
    </location>
</feature>
<feature type="domain" description="ANTAR" evidence="7">
    <location>
        <begin position="426"/>
        <end position="487"/>
    </location>
</feature>
<evidence type="ECO:0000313" key="8">
    <source>
        <dbReference type="EMBL" id="TET81905.1"/>
    </source>
</evidence>
<dbReference type="InterPro" id="IPR036388">
    <property type="entry name" value="WH-like_DNA-bd_sf"/>
</dbReference>
<dbReference type="InterPro" id="IPR003018">
    <property type="entry name" value="GAF"/>
</dbReference>
<dbReference type="InterPro" id="IPR029016">
    <property type="entry name" value="GAF-like_dom_sf"/>
</dbReference>
<feature type="region of interest" description="Disordered" evidence="6">
    <location>
        <begin position="1"/>
        <end position="24"/>
    </location>
</feature>
<comment type="caution">
    <text evidence="8">The sequence shown here is derived from an EMBL/GenBank/DDBJ whole genome shotgun (WGS) entry which is preliminary data.</text>
</comment>
<proteinExistence type="predicted"/>
<evidence type="ECO:0000256" key="3">
    <source>
        <dbReference type="ARBA" id="ARBA00023015"/>
    </source>
</evidence>
<dbReference type="SMART" id="SM00065">
    <property type="entry name" value="GAF"/>
    <property type="match status" value="1"/>
</dbReference>
<evidence type="ECO:0000256" key="4">
    <source>
        <dbReference type="ARBA" id="ARBA00023163"/>
    </source>
</evidence>
<evidence type="ECO:0000313" key="9">
    <source>
        <dbReference type="Proteomes" id="UP000315534"/>
    </source>
</evidence>
<accession>A0A523XRL0</accession>
<dbReference type="Pfam" id="PF13185">
    <property type="entry name" value="GAF_2"/>
    <property type="match status" value="1"/>
</dbReference>
<dbReference type="SUPFAM" id="SSF52172">
    <property type="entry name" value="CheY-like"/>
    <property type="match status" value="1"/>
</dbReference>
<keyword evidence="4" id="KW-0804">Transcription</keyword>
<dbReference type="SMART" id="SM01012">
    <property type="entry name" value="ANTAR"/>
    <property type="match status" value="1"/>
</dbReference>
<evidence type="ECO:0000256" key="2">
    <source>
        <dbReference type="ARBA" id="ARBA00022777"/>
    </source>
</evidence>
<reference evidence="8 9" key="1">
    <citation type="submission" date="2019-03" db="EMBL/GenBank/DDBJ databases">
        <title>Metabolic potential of uncultured bacteria and archaea associated with petroleum seepage in deep-sea sediments.</title>
        <authorList>
            <person name="Dong X."/>
            <person name="Hubert C."/>
        </authorList>
    </citation>
    <scope>NUCLEOTIDE SEQUENCE [LARGE SCALE GENOMIC DNA]</scope>
    <source>
        <strain evidence="8">E29_bin36</strain>
    </source>
</reference>
<dbReference type="Gene3D" id="3.30.450.40">
    <property type="match status" value="1"/>
</dbReference>
<dbReference type="Proteomes" id="UP000315534">
    <property type="component" value="Unassembled WGS sequence"/>
</dbReference>